<dbReference type="EMBL" id="LN891091">
    <property type="protein sequence ID" value="CUS09249.1"/>
    <property type="molecule type" value="Genomic_DNA"/>
</dbReference>
<dbReference type="Gene3D" id="1.20.1280.50">
    <property type="match status" value="1"/>
</dbReference>
<evidence type="ECO:0000313" key="3">
    <source>
        <dbReference type="EMBL" id="CUS09249.1"/>
    </source>
</evidence>
<feature type="region of interest" description="Disordered" evidence="1">
    <location>
        <begin position="438"/>
        <end position="460"/>
    </location>
</feature>
<dbReference type="SUPFAM" id="SSF81383">
    <property type="entry name" value="F-box domain"/>
    <property type="match status" value="1"/>
</dbReference>
<sequence length="460" mass="50006">MISLSPPLRKSPPPSPQCPANTAQALHPSLLSTIFTYLDTQTLFTASLTCKHWRSTIFLSKSHSPQLLRPHLSILRAHFGRAAVPHRIPIPTVEKLFTQYVRETAPAWMYSRGTYLLPPSHGPVSVSCDGGSGVEGRMAVVVGRNRVHVYDITESPIRRTHTIQIRNKVAKLAVKGGYLALSTKQKLYLYALLSNGLSLRLYSAPIPAIESIALGRAGKTEEPLVAITTKDKTVIIHPSYALWRRRNNFFLQGSGPATSAPTGQSGKREDCPWMLVYRVTGDGLAFKSDGRGVLVGNSLLGVWDGEERNLARTWKGFERRLVLKVEGDGVVCFGGLVGAVSKGKVTVRAGEKIREVSGGKGYTGCSQGRAAFLAFSRTPGQISALPIYDGREQTISLNTTNEILSITGGKECVVMAMEDRIIVLNLWNTSPDFQHKIEKDGSVSSSQPAANVGSDTCVIQ</sequence>
<dbReference type="InterPro" id="IPR036047">
    <property type="entry name" value="F-box-like_dom_sf"/>
</dbReference>
<evidence type="ECO:0000313" key="4">
    <source>
        <dbReference type="Proteomes" id="UP001412239"/>
    </source>
</evidence>
<protein>
    <recommendedName>
        <fullName evidence="2">F-box domain-containing protein</fullName>
    </recommendedName>
</protein>
<dbReference type="Pfam" id="PF12937">
    <property type="entry name" value="F-box-like"/>
    <property type="match status" value="1"/>
</dbReference>
<feature type="compositionally biased region" description="Polar residues" evidence="1">
    <location>
        <begin position="442"/>
        <end position="460"/>
    </location>
</feature>
<keyword evidence="4" id="KW-1185">Reference proteome</keyword>
<evidence type="ECO:0000256" key="1">
    <source>
        <dbReference type="SAM" id="MobiDB-lite"/>
    </source>
</evidence>
<dbReference type="Proteomes" id="UP001412239">
    <property type="component" value="Unassembled WGS sequence"/>
</dbReference>
<evidence type="ECO:0000259" key="2">
    <source>
        <dbReference type="Pfam" id="PF12937"/>
    </source>
</evidence>
<dbReference type="AlphaFoldDB" id="A0A292PNX4"/>
<gene>
    <name evidence="3" type="ORF">GSTUAT00006675001</name>
</gene>
<dbReference type="InterPro" id="IPR001810">
    <property type="entry name" value="F-box_dom"/>
</dbReference>
<feature type="domain" description="F-box" evidence="2">
    <location>
        <begin position="29"/>
        <end position="57"/>
    </location>
</feature>
<proteinExistence type="predicted"/>
<reference evidence="3" key="1">
    <citation type="submission" date="2015-10" db="EMBL/GenBank/DDBJ databases">
        <authorList>
            <person name="Regsiter A."/>
            <person name="william w."/>
        </authorList>
    </citation>
    <scope>NUCLEOTIDE SEQUENCE</scope>
    <source>
        <strain evidence="3">Montdore</strain>
    </source>
</reference>
<accession>A0A292PNX4</accession>
<organism evidence="3 4">
    <name type="scientific">Tuber aestivum</name>
    <name type="common">summer truffle</name>
    <dbReference type="NCBI Taxonomy" id="59557"/>
    <lineage>
        <taxon>Eukaryota</taxon>
        <taxon>Fungi</taxon>
        <taxon>Dikarya</taxon>
        <taxon>Ascomycota</taxon>
        <taxon>Pezizomycotina</taxon>
        <taxon>Pezizomycetes</taxon>
        <taxon>Pezizales</taxon>
        <taxon>Tuberaceae</taxon>
        <taxon>Tuber</taxon>
    </lineage>
</organism>
<feature type="region of interest" description="Disordered" evidence="1">
    <location>
        <begin position="1"/>
        <end position="22"/>
    </location>
</feature>
<name>A0A292PNX4_9PEZI</name>